<organism evidence="2 3">
    <name type="scientific">Nitrospirillum amazonense</name>
    <dbReference type="NCBI Taxonomy" id="28077"/>
    <lineage>
        <taxon>Bacteria</taxon>
        <taxon>Pseudomonadati</taxon>
        <taxon>Pseudomonadota</taxon>
        <taxon>Alphaproteobacteria</taxon>
        <taxon>Rhodospirillales</taxon>
        <taxon>Azospirillaceae</taxon>
        <taxon>Nitrospirillum</taxon>
    </lineage>
</organism>
<dbReference type="SUPFAM" id="SSF48403">
    <property type="entry name" value="Ankyrin repeat"/>
    <property type="match status" value="2"/>
</dbReference>
<sequence length="591" mass="64049">MSSHTPSSRTLAARTLGARTSVDGLRREAKRWLKAIGTGEADAVARFLMVFPGHATAPKLREVQHALAREHGFPTWAALTQEVADRARTLEERVRLFLEKAVNRYGTNPATRKWGDYERDGGSRGIVAARLLARHPEIARASIHTAVAAHDLDAVRAFLAKDPGLARDRSDFDGWTPLAHLAYARLPLEATLEATLETAQETGALAIATLLLDAGADPDAGWSDSPEFTPLVGVIGDGEGGQAPHPQAEAFARLLINRGADPLAAQALYNTSLREDSTFWLEFLWAESARRGETPKWTGPAPEALGGEKSRSAVAYLLGNAVASNHPRRAEWLLEHGAKADDVNFYSRQPVMKHAVMGGHADMVDLLVRHGAARPQLTEDEVFVAAVATGDSATLRRLAQAHPEFLRSIAPMKVALNTGRTDMVAVLLDLGMSPDVADDHNCRALHFAAHAGAVEVARLLIARGAEVDPFDGRYGGSPLTHAVYHGQWDMVDFLAGHSRNFRGLCFAGKVDRLRELLTEEPDRANRQDRPGEPGLFCLPDNQETAVELAELLLSFGADPTYRNPLCQTPAEAARRRGLDDAADVIEMAAGE</sequence>
<evidence type="ECO:0000256" key="1">
    <source>
        <dbReference type="PROSITE-ProRule" id="PRU00023"/>
    </source>
</evidence>
<dbReference type="SMART" id="SM00248">
    <property type="entry name" value="ANK"/>
    <property type="match status" value="6"/>
</dbReference>
<dbReference type="Gene3D" id="1.25.40.20">
    <property type="entry name" value="Ankyrin repeat-containing domain"/>
    <property type="match status" value="3"/>
</dbReference>
<dbReference type="PANTHER" id="PTHR24133">
    <property type="entry name" value="ANKYRIN DOMAIN-CONTAINING"/>
    <property type="match status" value="1"/>
</dbReference>
<protein>
    <submittedName>
        <fullName evidence="2">Ankyrin repeat protein</fullName>
    </submittedName>
</protein>
<evidence type="ECO:0000313" key="3">
    <source>
        <dbReference type="Proteomes" id="UP000319859"/>
    </source>
</evidence>
<dbReference type="AlphaFoldDB" id="A0A560EXU0"/>
<name>A0A560EXU0_9PROT</name>
<dbReference type="InterPro" id="IPR036770">
    <property type="entry name" value="Ankyrin_rpt-contain_sf"/>
</dbReference>
<dbReference type="PROSITE" id="PS50297">
    <property type="entry name" value="ANK_REP_REGION"/>
    <property type="match status" value="1"/>
</dbReference>
<proteinExistence type="predicted"/>
<dbReference type="InterPro" id="IPR052391">
    <property type="entry name" value="E3_Ligase-Neurotoxin"/>
</dbReference>
<dbReference type="PROSITE" id="PS50088">
    <property type="entry name" value="ANK_REPEAT"/>
    <property type="match status" value="2"/>
</dbReference>
<comment type="caution">
    <text evidence="2">The sequence shown here is derived from an EMBL/GenBank/DDBJ whole genome shotgun (WGS) entry which is preliminary data.</text>
</comment>
<keyword evidence="1" id="KW-0040">ANK repeat</keyword>
<dbReference type="Pfam" id="PF12796">
    <property type="entry name" value="Ank_2"/>
    <property type="match status" value="1"/>
</dbReference>
<gene>
    <name evidence="2" type="ORF">FBZ89_11738</name>
</gene>
<feature type="repeat" description="ANK" evidence="1">
    <location>
        <begin position="407"/>
        <end position="439"/>
    </location>
</feature>
<reference evidence="2 3" key="1">
    <citation type="submission" date="2019-06" db="EMBL/GenBank/DDBJ databases">
        <title>Genomic Encyclopedia of Type Strains, Phase IV (KMG-V): Genome sequencing to study the core and pangenomes of soil and plant-associated prokaryotes.</title>
        <authorList>
            <person name="Whitman W."/>
        </authorList>
    </citation>
    <scope>NUCLEOTIDE SEQUENCE [LARGE SCALE GENOMIC DNA]</scope>
    <source>
        <strain evidence="2 3">BR 11880</strain>
    </source>
</reference>
<accession>A0A560EXU0</accession>
<dbReference type="RefSeq" id="WP_186457511.1">
    <property type="nucleotide sequence ID" value="NZ_VITN01000017.1"/>
</dbReference>
<dbReference type="EMBL" id="VITN01000017">
    <property type="protein sequence ID" value="TWB14174.1"/>
    <property type="molecule type" value="Genomic_DNA"/>
</dbReference>
<evidence type="ECO:0000313" key="2">
    <source>
        <dbReference type="EMBL" id="TWB14174.1"/>
    </source>
</evidence>
<dbReference type="PANTHER" id="PTHR24133:SF40">
    <property type="entry name" value="ANKYRIN REPEAT DOMAIN 44"/>
    <property type="match status" value="1"/>
</dbReference>
<feature type="repeat" description="ANK" evidence="1">
    <location>
        <begin position="440"/>
        <end position="472"/>
    </location>
</feature>
<dbReference type="Proteomes" id="UP000319859">
    <property type="component" value="Unassembled WGS sequence"/>
</dbReference>
<dbReference type="InterPro" id="IPR002110">
    <property type="entry name" value="Ankyrin_rpt"/>
</dbReference>